<accession>A0A7S4JB86</accession>
<dbReference type="PANTHER" id="PTHR12782:SF5">
    <property type="entry name" value="PROSTAGLANDIN E SYNTHASE 2"/>
    <property type="match status" value="1"/>
</dbReference>
<dbReference type="InterPro" id="IPR036282">
    <property type="entry name" value="Glutathione-S-Trfase_C_sf"/>
</dbReference>
<dbReference type="GO" id="GO:0050220">
    <property type="term" value="F:prostaglandin-E synthase activity"/>
    <property type="evidence" value="ECO:0007669"/>
    <property type="project" value="TreeGrafter"/>
</dbReference>
<dbReference type="EMBL" id="HBKN01005304">
    <property type="protein sequence ID" value="CAE2258212.1"/>
    <property type="molecule type" value="Transcribed_RNA"/>
</dbReference>
<sequence length="247" mass="28070">MAWEPNNEGEDPPQPFSLKSKDEIHTVKLYQFEASPPCAIVRALLAWAEVPYDVVQVNYPFKSEISWSKYQKIPILVVNDMQVNDSFIIAKCLSPCLFGREATQHELNLMKEITFGVMVAVEIELFSDDKDRSNFVDAFFSDDCCSQTFVKPLVLLMVSQAPDRIRKSKPEVKPLSEYGETFKKGLQGNYIGGSSVGPADLMLWALAEMCKHVRSTLMENWLLKNDLTGWYERVAAIMATKKSIWTQ</sequence>
<organism evidence="2">
    <name type="scientific">Guillardia theta</name>
    <name type="common">Cryptophyte</name>
    <name type="synonym">Cryptomonas phi</name>
    <dbReference type="NCBI Taxonomy" id="55529"/>
    <lineage>
        <taxon>Eukaryota</taxon>
        <taxon>Cryptophyceae</taxon>
        <taxon>Pyrenomonadales</taxon>
        <taxon>Geminigeraceae</taxon>
        <taxon>Guillardia</taxon>
    </lineage>
</organism>
<dbReference type="Pfam" id="PF13417">
    <property type="entry name" value="GST_N_3"/>
    <property type="match status" value="1"/>
</dbReference>
<dbReference type="GO" id="GO:0005739">
    <property type="term" value="C:mitochondrion"/>
    <property type="evidence" value="ECO:0007669"/>
    <property type="project" value="TreeGrafter"/>
</dbReference>
<name>A0A7S4JB86_GUITH</name>
<evidence type="ECO:0000313" key="2">
    <source>
        <dbReference type="EMBL" id="CAE2258212.1"/>
    </source>
</evidence>
<dbReference type="AlphaFoldDB" id="A0A7S4JB86"/>
<dbReference type="InterPro" id="IPR004045">
    <property type="entry name" value="Glutathione_S-Trfase_N"/>
</dbReference>
<dbReference type="Gene3D" id="3.40.30.10">
    <property type="entry name" value="Glutaredoxin"/>
    <property type="match status" value="1"/>
</dbReference>
<dbReference type="PANTHER" id="PTHR12782">
    <property type="entry name" value="MICROSOMAL PROSTAGLANDIN E SYNTHASE-2"/>
    <property type="match status" value="1"/>
</dbReference>
<protein>
    <recommendedName>
        <fullName evidence="1">GST N-terminal domain-containing protein</fullName>
    </recommendedName>
</protein>
<reference evidence="2" key="1">
    <citation type="submission" date="2021-01" db="EMBL/GenBank/DDBJ databases">
        <authorList>
            <person name="Corre E."/>
            <person name="Pelletier E."/>
            <person name="Niang G."/>
            <person name="Scheremetjew M."/>
            <person name="Finn R."/>
            <person name="Kale V."/>
            <person name="Holt S."/>
            <person name="Cochrane G."/>
            <person name="Meng A."/>
            <person name="Brown T."/>
            <person name="Cohen L."/>
        </authorList>
    </citation>
    <scope>NUCLEOTIDE SEQUENCE</scope>
    <source>
        <strain evidence="2">CCMP 2712</strain>
    </source>
</reference>
<dbReference type="PROSITE" id="PS50404">
    <property type="entry name" value="GST_NTER"/>
    <property type="match status" value="1"/>
</dbReference>
<dbReference type="SUPFAM" id="SSF52833">
    <property type="entry name" value="Thioredoxin-like"/>
    <property type="match status" value="1"/>
</dbReference>
<feature type="domain" description="GST N-terminal" evidence="1">
    <location>
        <begin position="25"/>
        <end position="101"/>
    </location>
</feature>
<dbReference type="InterPro" id="IPR036249">
    <property type="entry name" value="Thioredoxin-like_sf"/>
</dbReference>
<gene>
    <name evidence="2" type="ORF">GTHE00462_LOCUS4369</name>
</gene>
<dbReference type="SUPFAM" id="SSF47616">
    <property type="entry name" value="GST C-terminal domain-like"/>
    <property type="match status" value="1"/>
</dbReference>
<proteinExistence type="predicted"/>
<evidence type="ECO:0000259" key="1">
    <source>
        <dbReference type="PROSITE" id="PS50404"/>
    </source>
</evidence>